<dbReference type="AlphaFoldDB" id="A0AA94JRN6"/>
<dbReference type="InterPro" id="IPR006096">
    <property type="entry name" value="Glu/Leu/Phe/Val/Trp_DH_C"/>
</dbReference>
<dbReference type="EMBL" id="NXIG01000124">
    <property type="protein sequence ID" value="RXI24653.1"/>
    <property type="molecule type" value="Genomic_DNA"/>
</dbReference>
<feature type="non-terminal residue" evidence="2">
    <location>
        <position position="1"/>
    </location>
</feature>
<sequence>SKGMIIDEDGIDLELLKELKEVRRERLTEYAKQKPNAKYIPIEEYEEGTNGVYSVPCFAAFPSATQNELNLKDAKNLLANGCECVSEGANMPSTPEAVDLFVEEKIAYGPGKAANAGGVATSQLEMAQNASMVKWTFEEVDAK</sequence>
<dbReference type="Gene3D" id="3.40.50.720">
    <property type="entry name" value="NAD(P)-binding Rossmann-like Domain"/>
    <property type="match status" value="1"/>
</dbReference>
<dbReference type="Pfam" id="PF00208">
    <property type="entry name" value="ELFV_dehydrog"/>
    <property type="match status" value="1"/>
</dbReference>
<evidence type="ECO:0000313" key="2">
    <source>
        <dbReference type="EMBL" id="RXI24653.1"/>
    </source>
</evidence>
<organism evidence="2 3">
    <name type="scientific">Arcobacter ellisii</name>
    <dbReference type="NCBI Taxonomy" id="913109"/>
    <lineage>
        <taxon>Bacteria</taxon>
        <taxon>Pseudomonadati</taxon>
        <taxon>Campylobacterota</taxon>
        <taxon>Epsilonproteobacteria</taxon>
        <taxon>Campylobacterales</taxon>
        <taxon>Arcobacteraceae</taxon>
        <taxon>Arcobacter</taxon>
    </lineage>
</organism>
<feature type="non-terminal residue" evidence="2">
    <location>
        <position position="143"/>
    </location>
</feature>
<evidence type="ECO:0000259" key="1">
    <source>
        <dbReference type="SMART" id="SM00839"/>
    </source>
</evidence>
<dbReference type="InterPro" id="IPR050724">
    <property type="entry name" value="Glu_Leu_Phe_Val_DH"/>
</dbReference>
<reference evidence="2 3" key="1">
    <citation type="submission" date="2017-09" db="EMBL/GenBank/DDBJ databases">
        <title>Genomics of the genus Arcobacter.</title>
        <authorList>
            <person name="Perez-Cataluna A."/>
            <person name="Figueras M.J."/>
            <person name="Salas-Masso N."/>
        </authorList>
    </citation>
    <scope>NUCLEOTIDE SEQUENCE [LARGE SCALE GENOMIC DNA]</scope>
    <source>
        <strain evidence="2 3">CECT 7837</strain>
    </source>
</reference>
<name>A0AA94JRN6_9BACT</name>
<dbReference type="SUPFAM" id="SSF51735">
    <property type="entry name" value="NAD(P)-binding Rossmann-fold domains"/>
    <property type="match status" value="1"/>
</dbReference>
<proteinExistence type="predicted"/>
<dbReference type="GO" id="GO:0004354">
    <property type="term" value="F:glutamate dehydrogenase (NADP+) activity"/>
    <property type="evidence" value="ECO:0007669"/>
    <property type="project" value="TreeGrafter"/>
</dbReference>
<gene>
    <name evidence="2" type="ORF">CP962_14645</name>
</gene>
<feature type="domain" description="Glutamate/phenylalanine/leucine/valine/L-tryptophan dehydrogenase C-terminal" evidence="1">
    <location>
        <begin position="1"/>
        <end position="143"/>
    </location>
</feature>
<dbReference type="GO" id="GO:0006537">
    <property type="term" value="P:glutamate biosynthetic process"/>
    <property type="evidence" value="ECO:0007669"/>
    <property type="project" value="TreeGrafter"/>
</dbReference>
<dbReference type="PANTHER" id="PTHR43571:SF1">
    <property type="entry name" value="NADP-SPECIFIC GLUTAMATE DEHYDROGENASE 1-RELATED"/>
    <property type="match status" value="1"/>
</dbReference>
<dbReference type="SMART" id="SM00839">
    <property type="entry name" value="ELFV_dehydrog"/>
    <property type="match status" value="1"/>
</dbReference>
<protein>
    <submittedName>
        <fullName evidence="2">Glutamate dehydrogenase</fullName>
    </submittedName>
</protein>
<evidence type="ECO:0000313" key="3">
    <source>
        <dbReference type="Proteomes" id="UP000290588"/>
    </source>
</evidence>
<comment type="caution">
    <text evidence="2">The sequence shown here is derived from an EMBL/GenBank/DDBJ whole genome shotgun (WGS) entry which is preliminary data.</text>
</comment>
<accession>A0AA94JRN6</accession>
<dbReference type="GO" id="GO:0005829">
    <property type="term" value="C:cytosol"/>
    <property type="evidence" value="ECO:0007669"/>
    <property type="project" value="TreeGrafter"/>
</dbReference>
<dbReference type="InterPro" id="IPR036291">
    <property type="entry name" value="NAD(P)-bd_dom_sf"/>
</dbReference>
<dbReference type="PANTHER" id="PTHR43571">
    <property type="entry name" value="NADP-SPECIFIC GLUTAMATE DEHYDROGENASE 1-RELATED"/>
    <property type="match status" value="1"/>
</dbReference>
<dbReference type="Proteomes" id="UP000290588">
    <property type="component" value="Unassembled WGS sequence"/>
</dbReference>